<dbReference type="Proteomes" id="UP000887540">
    <property type="component" value="Unplaced"/>
</dbReference>
<keyword evidence="10" id="KW-1185">Reference proteome</keyword>
<dbReference type="EC" id="2.7.11.1" evidence="1"/>
<dbReference type="InterPro" id="IPR018934">
    <property type="entry name" value="RIO_dom"/>
</dbReference>
<evidence type="ECO:0000259" key="9">
    <source>
        <dbReference type="Pfam" id="PF01163"/>
    </source>
</evidence>
<feature type="domain" description="RIO-type" evidence="9">
    <location>
        <begin position="30"/>
        <end position="64"/>
    </location>
</feature>
<keyword evidence="3" id="KW-0808">Transferase</keyword>
<comment type="catalytic activity">
    <reaction evidence="7">
        <text>L-threonyl-[protein] + ATP = O-phospho-L-threonyl-[protein] + ADP + H(+)</text>
        <dbReference type="Rhea" id="RHEA:46608"/>
        <dbReference type="Rhea" id="RHEA-COMP:11060"/>
        <dbReference type="Rhea" id="RHEA-COMP:11605"/>
        <dbReference type="ChEBI" id="CHEBI:15378"/>
        <dbReference type="ChEBI" id="CHEBI:30013"/>
        <dbReference type="ChEBI" id="CHEBI:30616"/>
        <dbReference type="ChEBI" id="CHEBI:61977"/>
        <dbReference type="ChEBI" id="CHEBI:456216"/>
        <dbReference type="EC" id="2.7.11.1"/>
    </reaction>
</comment>
<evidence type="ECO:0000256" key="8">
    <source>
        <dbReference type="ARBA" id="ARBA00048679"/>
    </source>
</evidence>
<evidence type="ECO:0000256" key="7">
    <source>
        <dbReference type="ARBA" id="ARBA00047899"/>
    </source>
</evidence>
<keyword evidence="2" id="KW-0723">Serine/threonine-protein kinase</keyword>
<dbReference type="GO" id="GO:0005524">
    <property type="term" value="F:ATP binding"/>
    <property type="evidence" value="ECO:0007669"/>
    <property type="project" value="UniProtKB-KW"/>
</dbReference>
<sequence>MYGYEPLDLSINCPTGDVVGQTLSNRLQTNAEKHYAIKVYKTTLKEFKNRVEYLKDDIRFKNPRQVLKVG</sequence>
<evidence type="ECO:0000256" key="4">
    <source>
        <dbReference type="ARBA" id="ARBA00022741"/>
    </source>
</evidence>
<evidence type="ECO:0000256" key="6">
    <source>
        <dbReference type="ARBA" id="ARBA00022840"/>
    </source>
</evidence>
<protein>
    <recommendedName>
        <fullName evidence="1">non-specific serine/threonine protein kinase</fullName>
        <ecNumber evidence="1">2.7.11.1</ecNumber>
    </recommendedName>
</protein>
<reference evidence="11" key="1">
    <citation type="submission" date="2022-11" db="UniProtKB">
        <authorList>
            <consortium name="WormBaseParasite"/>
        </authorList>
    </citation>
    <scope>IDENTIFICATION</scope>
</reference>
<keyword evidence="4" id="KW-0547">Nucleotide-binding</keyword>
<evidence type="ECO:0000256" key="2">
    <source>
        <dbReference type="ARBA" id="ARBA00022527"/>
    </source>
</evidence>
<dbReference type="GO" id="GO:0004674">
    <property type="term" value="F:protein serine/threonine kinase activity"/>
    <property type="evidence" value="ECO:0007669"/>
    <property type="project" value="UniProtKB-KW"/>
</dbReference>
<accession>A0A914DDV5</accession>
<organism evidence="10 11">
    <name type="scientific">Acrobeloides nanus</name>
    <dbReference type="NCBI Taxonomy" id="290746"/>
    <lineage>
        <taxon>Eukaryota</taxon>
        <taxon>Metazoa</taxon>
        <taxon>Ecdysozoa</taxon>
        <taxon>Nematoda</taxon>
        <taxon>Chromadorea</taxon>
        <taxon>Rhabditida</taxon>
        <taxon>Tylenchina</taxon>
        <taxon>Cephalobomorpha</taxon>
        <taxon>Cephaloboidea</taxon>
        <taxon>Cephalobidae</taxon>
        <taxon>Acrobeloides</taxon>
    </lineage>
</organism>
<dbReference type="Pfam" id="PF01163">
    <property type="entry name" value="RIO1"/>
    <property type="match status" value="1"/>
</dbReference>
<proteinExistence type="predicted"/>
<evidence type="ECO:0000256" key="1">
    <source>
        <dbReference type="ARBA" id="ARBA00012513"/>
    </source>
</evidence>
<dbReference type="AlphaFoldDB" id="A0A914DDV5"/>
<evidence type="ECO:0000313" key="10">
    <source>
        <dbReference type="Proteomes" id="UP000887540"/>
    </source>
</evidence>
<comment type="catalytic activity">
    <reaction evidence="8">
        <text>L-seryl-[protein] + ATP = O-phospho-L-seryl-[protein] + ADP + H(+)</text>
        <dbReference type="Rhea" id="RHEA:17989"/>
        <dbReference type="Rhea" id="RHEA-COMP:9863"/>
        <dbReference type="Rhea" id="RHEA-COMP:11604"/>
        <dbReference type="ChEBI" id="CHEBI:15378"/>
        <dbReference type="ChEBI" id="CHEBI:29999"/>
        <dbReference type="ChEBI" id="CHEBI:30616"/>
        <dbReference type="ChEBI" id="CHEBI:83421"/>
        <dbReference type="ChEBI" id="CHEBI:456216"/>
        <dbReference type="EC" id="2.7.11.1"/>
    </reaction>
</comment>
<name>A0A914DDV5_9BILA</name>
<dbReference type="WBParaSite" id="ACRNAN_scaffold2256.g27190.t1">
    <property type="protein sequence ID" value="ACRNAN_scaffold2256.g27190.t1"/>
    <property type="gene ID" value="ACRNAN_scaffold2256.g27190"/>
</dbReference>
<evidence type="ECO:0000256" key="5">
    <source>
        <dbReference type="ARBA" id="ARBA00022777"/>
    </source>
</evidence>
<keyword evidence="5" id="KW-0418">Kinase</keyword>
<evidence type="ECO:0000256" key="3">
    <source>
        <dbReference type="ARBA" id="ARBA00022679"/>
    </source>
</evidence>
<keyword evidence="6" id="KW-0067">ATP-binding</keyword>
<evidence type="ECO:0000313" key="11">
    <source>
        <dbReference type="WBParaSite" id="ACRNAN_scaffold2256.g27190.t1"/>
    </source>
</evidence>